<organism evidence="1 2">
    <name type="scientific">Scortum barcoo</name>
    <name type="common">barcoo grunter</name>
    <dbReference type="NCBI Taxonomy" id="214431"/>
    <lineage>
        <taxon>Eukaryota</taxon>
        <taxon>Metazoa</taxon>
        <taxon>Chordata</taxon>
        <taxon>Craniata</taxon>
        <taxon>Vertebrata</taxon>
        <taxon>Euteleostomi</taxon>
        <taxon>Actinopterygii</taxon>
        <taxon>Neopterygii</taxon>
        <taxon>Teleostei</taxon>
        <taxon>Neoteleostei</taxon>
        <taxon>Acanthomorphata</taxon>
        <taxon>Eupercaria</taxon>
        <taxon>Centrarchiformes</taxon>
        <taxon>Terapontoidei</taxon>
        <taxon>Terapontidae</taxon>
        <taxon>Scortum</taxon>
    </lineage>
</organism>
<reference evidence="1" key="1">
    <citation type="submission" date="2022-04" db="EMBL/GenBank/DDBJ databases">
        <title>Jade perch genome.</title>
        <authorList>
            <person name="Chao B."/>
        </authorList>
    </citation>
    <scope>NUCLEOTIDE SEQUENCE</scope>
    <source>
        <strain evidence="1">CB-2022</strain>
    </source>
</reference>
<name>A0ACB8W499_9TELE</name>
<comment type="caution">
    <text evidence="1">The sequence shown here is derived from an EMBL/GenBank/DDBJ whole genome shotgun (WGS) entry which is preliminary data.</text>
</comment>
<proteinExistence type="predicted"/>
<dbReference type="Proteomes" id="UP000831701">
    <property type="component" value="Chromosome 14"/>
</dbReference>
<keyword evidence="2" id="KW-1185">Reference proteome</keyword>
<sequence>MDRVAWRQQPEQRCPDFPHHRHFLQLFQGTPEAFPGQLRTCPGSSSGPPPGGTCLEHLPKESSRGHPKQMLEPPQLTPLDVKEQRLSTPSSSRVTELLTPISKGAPSHPAEETHFGRLYPRILSFRSLPKVHDHSEAKRQPSQGKPDKPQQPPPSPQPAKRPRNRSVPGSGELTTKEGHRCVWQTSGEGLVTLMVNCSTETLGDQQRYWCRYAGKPDLCQAYGVKSSQYWKQLVGKLKKRQNACEGEKVLKAKTCKKAPAEAHMKLAPNAAAERRRGREERTAGEEERSTGRKELGWREGREEEEEGGGGRGREEEEGGADWPSIIETCQRDFNLFSLSLSALPLSFFAFQKGERKGQEKLEEWTNSNCLKDRKADRRVKGPLGTGTCPDCPYDRSGCGDASLRGGNLSVKRVTRGVSPFDLEVCKVGYTFLSSESVSFLVGIPVSVLRSFSPSAMPGPVMPMDVAMRFYISHSPPPLRGFLSSYEDLQRAKNRVNQSTTRSHNQQLYKPLRPCLSNQQKAVDDGSCVGWNKAGKKRVVFADTKGMSLTAIHIFSKFDDEPYQNKRCGGITEELQFDMTELETATMDLKISSTRSLALDFKQPSADYLDFRNRLIQNSVCLENCSLQERSLTGTIKVRNIGFEKSVQLRATFDSWASFTDIECTFMNNVYSCQDNDTFAFVLELPTNIPPQNRVEFCICFKAQDQTFWDNNDGKNYVLKHVGWNGEDLNTLMHPTSAEQKKPSEHKNGGVKLLEMEFDQFGSPRMSNGLFPGWQSWVFTQESS</sequence>
<gene>
    <name evidence="1" type="ORF">L3Q82_001881</name>
</gene>
<evidence type="ECO:0000313" key="1">
    <source>
        <dbReference type="EMBL" id="KAI3362840.1"/>
    </source>
</evidence>
<dbReference type="EMBL" id="CM041544">
    <property type="protein sequence ID" value="KAI3362840.1"/>
    <property type="molecule type" value="Genomic_DNA"/>
</dbReference>
<protein>
    <submittedName>
        <fullName evidence="1">Uncharacterized protein</fullName>
    </submittedName>
</protein>
<accession>A0ACB8W499</accession>
<evidence type="ECO:0000313" key="2">
    <source>
        <dbReference type="Proteomes" id="UP000831701"/>
    </source>
</evidence>